<accession>A0A934RT99</accession>
<dbReference type="RefSeq" id="WP_200392661.1">
    <property type="nucleotide sequence ID" value="NZ_JAENIO010000044.1"/>
</dbReference>
<organism evidence="1 2">
    <name type="scientific">Roseibacillus ishigakijimensis</name>
    <dbReference type="NCBI Taxonomy" id="454146"/>
    <lineage>
        <taxon>Bacteria</taxon>
        <taxon>Pseudomonadati</taxon>
        <taxon>Verrucomicrobiota</taxon>
        <taxon>Verrucomicrobiia</taxon>
        <taxon>Verrucomicrobiales</taxon>
        <taxon>Verrucomicrobiaceae</taxon>
        <taxon>Roseibacillus</taxon>
    </lineage>
</organism>
<evidence type="ECO:0000313" key="1">
    <source>
        <dbReference type="EMBL" id="MBK1835226.1"/>
    </source>
</evidence>
<sequence length="141" mass="15430">MRDAPLREGLLLAGGLALLIWPLVLVTGQAQAPATEVVAVESSQGQWITDVTVQAAHAFDWMELRRGEEVLGRVEGPTKAGEFECLLERHGEILIVAAQFVEGSPESALKLELWAGAMPEVVLNLWGEGEIFEEVEVKFHE</sequence>
<keyword evidence="2" id="KW-1185">Reference proteome</keyword>
<dbReference type="Proteomes" id="UP000604083">
    <property type="component" value="Unassembled WGS sequence"/>
</dbReference>
<protein>
    <submittedName>
        <fullName evidence="1">Uncharacterized protein</fullName>
    </submittedName>
</protein>
<proteinExistence type="predicted"/>
<name>A0A934RT99_9BACT</name>
<dbReference type="EMBL" id="JAENIO010000044">
    <property type="protein sequence ID" value="MBK1835226.1"/>
    <property type="molecule type" value="Genomic_DNA"/>
</dbReference>
<comment type="caution">
    <text evidence="1">The sequence shown here is derived from an EMBL/GenBank/DDBJ whole genome shotgun (WGS) entry which is preliminary data.</text>
</comment>
<evidence type="ECO:0000313" key="2">
    <source>
        <dbReference type="Proteomes" id="UP000604083"/>
    </source>
</evidence>
<gene>
    <name evidence="1" type="ORF">JIN78_14240</name>
</gene>
<dbReference type="AlphaFoldDB" id="A0A934RT99"/>
<reference evidence="1" key="1">
    <citation type="submission" date="2021-01" db="EMBL/GenBank/DDBJ databases">
        <title>Modified the classification status of verrucomicrobia.</title>
        <authorList>
            <person name="Feng X."/>
        </authorList>
    </citation>
    <scope>NUCLEOTIDE SEQUENCE</scope>
    <source>
        <strain evidence="1">KCTC 12986</strain>
    </source>
</reference>